<accession>A0A7J8KD14</accession>
<evidence type="ECO:0000256" key="2">
    <source>
        <dbReference type="SAM" id="SignalP"/>
    </source>
</evidence>
<feature type="signal peptide" evidence="2">
    <location>
        <begin position="1"/>
        <end position="16"/>
    </location>
</feature>
<reference evidence="3 4" key="1">
    <citation type="journal article" date="2020" name="Nature">
        <title>Six reference-quality genomes reveal evolution of bat adaptations.</title>
        <authorList>
            <person name="Jebb D."/>
            <person name="Huang Z."/>
            <person name="Pippel M."/>
            <person name="Hughes G.M."/>
            <person name="Lavrichenko K."/>
            <person name="Devanna P."/>
            <person name="Winkler S."/>
            <person name="Jermiin L.S."/>
            <person name="Skirmuntt E.C."/>
            <person name="Katzourakis A."/>
            <person name="Burkitt-Gray L."/>
            <person name="Ray D.A."/>
            <person name="Sullivan K.A.M."/>
            <person name="Roscito J.G."/>
            <person name="Kirilenko B.M."/>
            <person name="Davalos L.M."/>
            <person name="Corthals A.P."/>
            <person name="Power M.L."/>
            <person name="Jones G."/>
            <person name="Ransome R.D."/>
            <person name="Dechmann D.K.N."/>
            <person name="Locatelli A.G."/>
            <person name="Puechmaille S.J."/>
            <person name="Fedrigo O."/>
            <person name="Jarvis E.D."/>
            <person name="Hiller M."/>
            <person name="Vernes S.C."/>
            <person name="Myers E.W."/>
            <person name="Teeling E.C."/>
        </authorList>
    </citation>
    <scope>NUCLEOTIDE SEQUENCE [LARGE SCALE GENOMIC DNA]</scope>
    <source>
        <strain evidence="3">MRouAeg1</strain>
        <tissue evidence="3">Muscle</tissue>
    </source>
</reference>
<keyword evidence="1" id="KW-1133">Transmembrane helix</keyword>
<gene>
    <name evidence="3" type="ORF">HJG63_013724</name>
</gene>
<name>A0A7J8KD14_ROUAE</name>
<proteinExistence type="predicted"/>
<keyword evidence="1" id="KW-0472">Membrane</keyword>
<sequence length="86" mass="9272">MDATLVLLLGLQALAGHGPKPQEKVSVPDWAIVLITLTLVTAIVSLLYCIKKACQFRKEMSVGCGCGSVTPYGCHHEATSQRYLVK</sequence>
<comment type="caution">
    <text evidence="3">The sequence shown here is derived from an EMBL/GenBank/DDBJ whole genome shotgun (WGS) entry which is preliminary data.</text>
</comment>
<dbReference type="EMBL" id="JACASE010000001">
    <property type="protein sequence ID" value="KAF6506719.1"/>
    <property type="molecule type" value="Genomic_DNA"/>
</dbReference>
<keyword evidence="1" id="KW-0812">Transmembrane</keyword>
<protein>
    <submittedName>
        <fullName evidence="3">Mucin like 3</fullName>
    </submittedName>
</protein>
<evidence type="ECO:0000256" key="1">
    <source>
        <dbReference type="SAM" id="Phobius"/>
    </source>
</evidence>
<dbReference type="AlphaFoldDB" id="A0A7J8KD14"/>
<feature type="chain" id="PRO_5029841806" evidence="2">
    <location>
        <begin position="17"/>
        <end position="86"/>
    </location>
</feature>
<feature type="transmembrane region" description="Helical" evidence="1">
    <location>
        <begin position="31"/>
        <end position="50"/>
    </location>
</feature>
<keyword evidence="4" id="KW-1185">Reference proteome</keyword>
<organism evidence="3 4">
    <name type="scientific">Rousettus aegyptiacus</name>
    <name type="common">Egyptian fruit bat</name>
    <name type="synonym">Pteropus aegyptiacus</name>
    <dbReference type="NCBI Taxonomy" id="9407"/>
    <lineage>
        <taxon>Eukaryota</taxon>
        <taxon>Metazoa</taxon>
        <taxon>Chordata</taxon>
        <taxon>Craniata</taxon>
        <taxon>Vertebrata</taxon>
        <taxon>Euteleostomi</taxon>
        <taxon>Mammalia</taxon>
        <taxon>Eutheria</taxon>
        <taxon>Laurasiatheria</taxon>
        <taxon>Chiroptera</taxon>
        <taxon>Yinpterochiroptera</taxon>
        <taxon>Pteropodoidea</taxon>
        <taxon>Pteropodidae</taxon>
        <taxon>Rousettinae</taxon>
        <taxon>Rousettus</taxon>
    </lineage>
</organism>
<evidence type="ECO:0000313" key="3">
    <source>
        <dbReference type="EMBL" id="KAF6506719.1"/>
    </source>
</evidence>
<dbReference type="Proteomes" id="UP000593571">
    <property type="component" value="Unassembled WGS sequence"/>
</dbReference>
<evidence type="ECO:0000313" key="4">
    <source>
        <dbReference type="Proteomes" id="UP000593571"/>
    </source>
</evidence>
<keyword evidence="2" id="KW-0732">Signal</keyword>